<dbReference type="AlphaFoldDB" id="A0A381SXI6"/>
<dbReference type="SMART" id="SM00849">
    <property type="entry name" value="Lactamase_B"/>
    <property type="match status" value="1"/>
</dbReference>
<sequence length="294" mass="31590">MAAIVAVGVLPVTLTGLQQLNQGAVDGAQIEQVKGNLYVIKGSTPVDRDLFSGGNVGVFVMDRGVAVVDTKLPGWGQVLLDRIRSVTDKPVVTIINTHTHGDHVGSNEFFQDTVNIVAHANTKTNMEEMPGFQGMNAKYLPKQTFTDRLTLGSGADQVDLYYFGAGHTNGDTFIVYPALGVMQTGDMFPWRDAPFLDVNNGGSGVALPNSLSEAISTIQGVDTVVPGHIPVTTWESFQEFQRFTADLLSAVRTAKEAGQSADQAARAVDLSGRYPDYDSTRVEAAVRVIFDELP</sequence>
<proteinExistence type="predicted"/>
<dbReference type="InterPro" id="IPR050855">
    <property type="entry name" value="NDM-1-like"/>
</dbReference>
<protein>
    <recommendedName>
        <fullName evidence="1">Metallo-beta-lactamase domain-containing protein</fullName>
    </recommendedName>
</protein>
<name>A0A381SXI6_9ZZZZ</name>
<organism evidence="2">
    <name type="scientific">marine metagenome</name>
    <dbReference type="NCBI Taxonomy" id="408172"/>
    <lineage>
        <taxon>unclassified sequences</taxon>
        <taxon>metagenomes</taxon>
        <taxon>ecological metagenomes</taxon>
    </lineage>
</organism>
<gene>
    <name evidence="2" type="ORF">METZ01_LOCUS61013</name>
</gene>
<dbReference type="Gene3D" id="3.60.15.10">
    <property type="entry name" value="Ribonuclease Z/Hydroxyacylglutathione hydrolase-like"/>
    <property type="match status" value="1"/>
</dbReference>
<dbReference type="SUPFAM" id="SSF56281">
    <property type="entry name" value="Metallo-hydrolase/oxidoreductase"/>
    <property type="match status" value="1"/>
</dbReference>
<dbReference type="PANTHER" id="PTHR42951">
    <property type="entry name" value="METALLO-BETA-LACTAMASE DOMAIN-CONTAINING"/>
    <property type="match status" value="1"/>
</dbReference>
<accession>A0A381SXI6</accession>
<dbReference type="EMBL" id="UINC01003651">
    <property type="protein sequence ID" value="SVA08159.1"/>
    <property type="molecule type" value="Genomic_DNA"/>
</dbReference>
<evidence type="ECO:0000313" key="2">
    <source>
        <dbReference type="EMBL" id="SVA08159.1"/>
    </source>
</evidence>
<reference evidence="2" key="1">
    <citation type="submission" date="2018-05" db="EMBL/GenBank/DDBJ databases">
        <authorList>
            <person name="Lanie J.A."/>
            <person name="Ng W.-L."/>
            <person name="Kazmierczak K.M."/>
            <person name="Andrzejewski T.M."/>
            <person name="Davidsen T.M."/>
            <person name="Wayne K.J."/>
            <person name="Tettelin H."/>
            <person name="Glass J.I."/>
            <person name="Rusch D."/>
            <person name="Podicherti R."/>
            <person name="Tsui H.-C.T."/>
            <person name="Winkler M.E."/>
        </authorList>
    </citation>
    <scope>NUCLEOTIDE SEQUENCE</scope>
</reference>
<feature type="domain" description="Metallo-beta-lactamase" evidence="1">
    <location>
        <begin position="53"/>
        <end position="228"/>
    </location>
</feature>
<evidence type="ECO:0000259" key="1">
    <source>
        <dbReference type="SMART" id="SM00849"/>
    </source>
</evidence>
<dbReference type="InterPro" id="IPR036866">
    <property type="entry name" value="RibonucZ/Hydroxyglut_hydro"/>
</dbReference>
<dbReference type="Pfam" id="PF00753">
    <property type="entry name" value="Lactamase_B"/>
    <property type="match status" value="1"/>
</dbReference>
<dbReference type="PANTHER" id="PTHR42951:SF4">
    <property type="entry name" value="ACYL-COENZYME A THIOESTERASE MBLAC2"/>
    <property type="match status" value="1"/>
</dbReference>
<dbReference type="InterPro" id="IPR001279">
    <property type="entry name" value="Metallo-B-lactamas"/>
</dbReference>
<dbReference type="CDD" id="cd16282">
    <property type="entry name" value="metallo-hydrolase-like_MBL-fold"/>
    <property type="match status" value="1"/>
</dbReference>